<keyword evidence="1" id="KW-0472">Membrane</keyword>
<protein>
    <submittedName>
        <fullName evidence="2">Uncharacterized protein</fullName>
    </submittedName>
</protein>
<dbReference type="Proteomes" id="UP000054337">
    <property type="component" value="Unassembled WGS sequence"/>
</dbReference>
<keyword evidence="1" id="KW-1133">Transmembrane helix</keyword>
<keyword evidence="1" id="KW-0812">Transmembrane</keyword>
<gene>
    <name evidence="2" type="ORF">COCVIDRAFT_86648</name>
</gene>
<sequence>MALSLGLEPRFFLPMAARSATVVLAICFGLTILSHSAPHTQTLHKSAIRYCLHY</sequence>
<accession>W7EV56</accession>
<feature type="transmembrane region" description="Helical" evidence="1">
    <location>
        <begin position="12"/>
        <end position="33"/>
    </location>
</feature>
<proteinExistence type="predicted"/>
<reference evidence="2 3" key="1">
    <citation type="journal article" date="2013" name="PLoS Genet.">
        <title>Comparative genome structure, secondary metabolite, and effector coding capacity across Cochliobolus pathogens.</title>
        <authorList>
            <person name="Condon B.J."/>
            <person name="Leng Y."/>
            <person name="Wu D."/>
            <person name="Bushley K.E."/>
            <person name="Ohm R.A."/>
            <person name="Otillar R."/>
            <person name="Martin J."/>
            <person name="Schackwitz W."/>
            <person name="Grimwood J."/>
            <person name="MohdZainudin N."/>
            <person name="Xue C."/>
            <person name="Wang R."/>
            <person name="Manning V.A."/>
            <person name="Dhillon B."/>
            <person name="Tu Z.J."/>
            <person name="Steffenson B.J."/>
            <person name="Salamov A."/>
            <person name="Sun H."/>
            <person name="Lowry S."/>
            <person name="LaButti K."/>
            <person name="Han J."/>
            <person name="Copeland A."/>
            <person name="Lindquist E."/>
            <person name="Barry K."/>
            <person name="Schmutz J."/>
            <person name="Baker S.E."/>
            <person name="Ciuffetti L.M."/>
            <person name="Grigoriev I.V."/>
            <person name="Zhong S."/>
            <person name="Turgeon B.G."/>
        </authorList>
    </citation>
    <scope>NUCLEOTIDE SEQUENCE [LARGE SCALE GENOMIC DNA]</scope>
    <source>
        <strain evidence="2 3">FI3</strain>
    </source>
</reference>
<organism evidence="2 3">
    <name type="scientific">Bipolaris victoriae (strain FI3)</name>
    <name type="common">Victoria blight of oats agent</name>
    <name type="synonym">Cochliobolus victoriae</name>
    <dbReference type="NCBI Taxonomy" id="930091"/>
    <lineage>
        <taxon>Eukaryota</taxon>
        <taxon>Fungi</taxon>
        <taxon>Dikarya</taxon>
        <taxon>Ascomycota</taxon>
        <taxon>Pezizomycotina</taxon>
        <taxon>Dothideomycetes</taxon>
        <taxon>Pleosporomycetidae</taxon>
        <taxon>Pleosporales</taxon>
        <taxon>Pleosporineae</taxon>
        <taxon>Pleosporaceae</taxon>
        <taxon>Bipolaris</taxon>
    </lineage>
</organism>
<name>W7EV56_BIPV3</name>
<dbReference type="RefSeq" id="XP_014561603.1">
    <property type="nucleotide sequence ID" value="XM_014706117.1"/>
</dbReference>
<evidence type="ECO:0000313" key="2">
    <source>
        <dbReference type="EMBL" id="EUN32021.1"/>
    </source>
</evidence>
<dbReference type="HOGENOM" id="CLU_3050003_0_0_1"/>
<dbReference type="AlphaFoldDB" id="W7EV56"/>
<evidence type="ECO:0000313" key="3">
    <source>
        <dbReference type="Proteomes" id="UP000054337"/>
    </source>
</evidence>
<dbReference type="GeneID" id="26258513"/>
<evidence type="ECO:0000256" key="1">
    <source>
        <dbReference type="SAM" id="Phobius"/>
    </source>
</evidence>
<dbReference type="EMBL" id="KI968696">
    <property type="protein sequence ID" value="EUN32021.1"/>
    <property type="molecule type" value="Genomic_DNA"/>
</dbReference>
<keyword evidence="3" id="KW-1185">Reference proteome</keyword>